<reference evidence="3" key="1">
    <citation type="submission" date="2022-03" db="EMBL/GenBank/DDBJ databases">
        <title>Brevibacterium spongiae sp. nov., isolated from marine sponge.</title>
        <authorList>
            <person name="Li Z."/>
            <person name="Zhang M."/>
        </authorList>
    </citation>
    <scope>NUCLEOTIDE SEQUENCE</scope>
    <source>
        <strain evidence="3">WHS-Z9</strain>
    </source>
</reference>
<dbReference type="EMBL" id="CP093443">
    <property type="protein sequence ID" value="UVI35185.1"/>
    <property type="molecule type" value="Genomic_DNA"/>
</dbReference>
<proteinExistence type="inferred from homology"/>
<dbReference type="RefSeq" id="WP_265417856.1">
    <property type="nucleotide sequence ID" value="NZ_CP093443.1"/>
</dbReference>
<evidence type="ECO:0000313" key="3">
    <source>
        <dbReference type="EMBL" id="UVI35185.1"/>
    </source>
</evidence>
<feature type="domain" description="Activator of Hsp90 ATPase homologue 1/2-like C-terminal" evidence="2">
    <location>
        <begin position="27"/>
        <end position="148"/>
    </location>
</feature>
<dbReference type="SUPFAM" id="SSF55961">
    <property type="entry name" value="Bet v1-like"/>
    <property type="match status" value="1"/>
</dbReference>
<dbReference type="InterPro" id="IPR023393">
    <property type="entry name" value="START-like_dom_sf"/>
</dbReference>
<accession>A0ABY5SLM7</accession>
<name>A0ABY5SLM7_9MICO</name>
<dbReference type="Pfam" id="PF08327">
    <property type="entry name" value="AHSA1"/>
    <property type="match status" value="1"/>
</dbReference>
<dbReference type="Gene3D" id="3.30.530.20">
    <property type="match status" value="1"/>
</dbReference>
<protein>
    <submittedName>
        <fullName evidence="3">SRPBCC domain-containing protein</fullName>
    </submittedName>
</protein>
<comment type="similarity">
    <text evidence="1">Belongs to the AHA1 family.</text>
</comment>
<dbReference type="CDD" id="cd07814">
    <property type="entry name" value="SRPBCC_CalC_Aha1-like"/>
    <property type="match status" value="1"/>
</dbReference>
<organism evidence="3 4">
    <name type="scientific">Brevibacterium spongiae</name>
    <dbReference type="NCBI Taxonomy" id="2909672"/>
    <lineage>
        <taxon>Bacteria</taxon>
        <taxon>Bacillati</taxon>
        <taxon>Actinomycetota</taxon>
        <taxon>Actinomycetes</taxon>
        <taxon>Micrococcales</taxon>
        <taxon>Brevibacteriaceae</taxon>
        <taxon>Brevibacterium</taxon>
    </lineage>
</organism>
<gene>
    <name evidence="3" type="ORF">L1F31_13815</name>
</gene>
<evidence type="ECO:0000256" key="1">
    <source>
        <dbReference type="ARBA" id="ARBA00006817"/>
    </source>
</evidence>
<evidence type="ECO:0000313" key="4">
    <source>
        <dbReference type="Proteomes" id="UP001064879"/>
    </source>
</evidence>
<dbReference type="Proteomes" id="UP001064879">
    <property type="component" value="Chromosome"/>
</dbReference>
<evidence type="ECO:0000259" key="2">
    <source>
        <dbReference type="Pfam" id="PF08327"/>
    </source>
</evidence>
<sequence>MSTTEPTARPDTTQQPDFTFTYEVPQSPNEVFDAVTNVRGWWSQRIDGATDRLGEFVYTVPQIHTTRAEIIELIPGERVVWRILDNRFGASPDQVDEWAGTTVRFDIAPTTAGTRLTFTHVGLTSALDCYDGCAEGWTVNAHDSLHRLITTGKGNPITPEVEADLLAAG</sequence>
<keyword evidence="4" id="KW-1185">Reference proteome</keyword>
<dbReference type="InterPro" id="IPR013538">
    <property type="entry name" value="ASHA1/2-like_C"/>
</dbReference>